<accession>A0A4P6XSA1</accession>
<reference evidence="6" key="1">
    <citation type="submission" date="2019-03" db="EMBL/GenBank/DDBJ databases">
        <title>Snf2 controls pulcherriminic acid biosynthesis and connects pigmentation and antifungal activity of the yeast Metschnikowia pulcherrima.</title>
        <authorList>
            <person name="Gore-Lloyd D."/>
            <person name="Sumann I."/>
            <person name="Brachmann A.O."/>
            <person name="Schneeberger K."/>
            <person name="Ortiz-Merino R.A."/>
            <person name="Moreno-Beltran M."/>
            <person name="Schlaefli M."/>
            <person name="Kirner P."/>
            <person name="Santos Kron A."/>
            <person name="Wolfe K.H."/>
            <person name="Piel J."/>
            <person name="Ahrens C.H."/>
            <person name="Henk D."/>
            <person name="Freimoser F.M."/>
        </authorList>
    </citation>
    <scope>NUCLEOTIDE SEQUENCE [LARGE SCALE GENOMIC DNA]</scope>
    <source>
        <strain evidence="6">APC 1.2</strain>
    </source>
</reference>
<keyword evidence="3" id="KW-0539">Nucleus</keyword>
<dbReference type="EMBL" id="CP034459">
    <property type="protein sequence ID" value="QBM89655.1"/>
    <property type="molecule type" value="Genomic_DNA"/>
</dbReference>
<evidence type="ECO:0000256" key="1">
    <source>
        <dbReference type="ARBA" id="ARBA00004123"/>
    </source>
</evidence>
<sequence length="710" mass="81008">MNDETKNIIAQLDKARELGLSDENLFPQVVKQILNLVSNPNLAVQAWCAKFLKEAFTKNDHYVSPAVKVDLAIDALPHLKVLASVRDLEVFKNVIDVSVIVFKLAFKFVAENDGSTNVWAGVNELKNNLVAKYDTQFPFELSFDREHDAFRNIDGKLELLKFVMTVIDYQLRSNSNKYYSLARVAPQHTLIKAPLMESEAAALLDVVLKTLKNDILITPLVTATFNHLSVLVRRKRQFVDTIIPVLEAFDSTTKLQSNYEPVESFKLSSKYVDRTLRVLFNYMSKLQLIPPKFQGAIGRKLAILTARGDEIRRKNIVLESAADASIKKRKFEGFVTTSKKLKTVDYKNLYCLTDINQELNNFDFSSIPQNILVSMALTALTRASTLKLAKALEIISARYTNAIKDLAAVDPEVKKELKLDEDDTSETREMDYNPETTYTLPAPKTLSFQQKKEHVNLIVKNFFELANKKDGTAEAARDETGNSELTKVAIKTWREDSWLVLLTRLATRGMHTIDSKDKESADIKNNEQLSDIIRKALFDYFLANIHERIDLVIEWLNEEWYNEKVMNEQVVREEVTQRLTALYKSNPYLISDLEQSIRDEVEKTEIGTPVYDLWGQRVVDAMIPFLEPTDRKVFLRLLSDLPSLNREMIDGIKSLCADPARSKLGFLALQFLIMYRPPVKPACLDVLRDLCSGDQEDLKAEAQTLLKKYE</sequence>
<evidence type="ECO:0000256" key="2">
    <source>
        <dbReference type="ARBA" id="ARBA00022664"/>
    </source>
</evidence>
<dbReference type="Proteomes" id="UP000292447">
    <property type="component" value="Chromosome IV"/>
</dbReference>
<evidence type="ECO:0000313" key="6">
    <source>
        <dbReference type="Proteomes" id="UP000292447"/>
    </source>
</evidence>
<dbReference type="PANTHER" id="PTHR15245:SF20">
    <property type="entry name" value="SYMPLEKIN"/>
    <property type="match status" value="1"/>
</dbReference>
<dbReference type="PANTHER" id="PTHR15245">
    <property type="entry name" value="SYMPLEKIN-RELATED"/>
    <property type="match status" value="1"/>
</dbReference>
<evidence type="ECO:0000256" key="3">
    <source>
        <dbReference type="ARBA" id="ARBA00023242"/>
    </source>
</evidence>
<gene>
    <name evidence="5" type="primary">MPUL0D07350</name>
    <name evidence="5" type="ORF">METSCH_D07350</name>
</gene>
<dbReference type="Pfam" id="PF11935">
    <property type="entry name" value="SYMPK_PTA1_N"/>
    <property type="match status" value="1"/>
</dbReference>
<dbReference type="InterPro" id="IPR021850">
    <property type="entry name" value="Symplekin/Pta1"/>
</dbReference>
<dbReference type="InterPro" id="IPR011989">
    <property type="entry name" value="ARM-like"/>
</dbReference>
<dbReference type="Gene3D" id="1.25.10.10">
    <property type="entry name" value="Leucine-rich Repeat Variant"/>
    <property type="match status" value="1"/>
</dbReference>
<dbReference type="GO" id="GO:0006397">
    <property type="term" value="P:mRNA processing"/>
    <property type="evidence" value="ECO:0007669"/>
    <property type="project" value="UniProtKB-KW"/>
</dbReference>
<dbReference type="STRING" id="2163413.A0A4P6XSA1"/>
<feature type="domain" description="Symplekin/Pta1 N-terminal" evidence="4">
    <location>
        <begin position="87"/>
        <end position="314"/>
    </location>
</feature>
<proteinExistence type="predicted"/>
<dbReference type="InterPro" id="IPR032460">
    <property type="entry name" value="Symplekin/Pta1_N"/>
</dbReference>
<evidence type="ECO:0000259" key="4">
    <source>
        <dbReference type="Pfam" id="PF11935"/>
    </source>
</evidence>
<organism evidence="5 6">
    <name type="scientific">Metschnikowia aff. pulcherrima</name>
    <dbReference type="NCBI Taxonomy" id="2163413"/>
    <lineage>
        <taxon>Eukaryota</taxon>
        <taxon>Fungi</taxon>
        <taxon>Dikarya</taxon>
        <taxon>Ascomycota</taxon>
        <taxon>Saccharomycotina</taxon>
        <taxon>Pichiomycetes</taxon>
        <taxon>Metschnikowiaceae</taxon>
        <taxon>Metschnikowia</taxon>
    </lineage>
</organism>
<comment type="subcellular location">
    <subcellularLocation>
        <location evidence="1">Nucleus</location>
    </subcellularLocation>
</comment>
<dbReference type="AlphaFoldDB" id="A0A4P6XSA1"/>
<evidence type="ECO:0000313" key="5">
    <source>
        <dbReference type="EMBL" id="QBM89655.1"/>
    </source>
</evidence>
<protein>
    <submittedName>
        <fullName evidence="5">Symplekin</fullName>
    </submittedName>
</protein>
<keyword evidence="6" id="KW-1185">Reference proteome</keyword>
<dbReference type="GO" id="GO:0005847">
    <property type="term" value="C:mRNA cleavage and polyadenylation specificity factor complex"/>
    <property type="evidence" value="ECO:0007669"/>
    <property type="project" value="TreeGrafter"/>
</dbReference>
<name>A0A4P6XSA1_9ASCO</name>
<keyword evidence="2" id="KW-0507">mRNA processing</keyword>